<evidence type="ECO:0000313" key="5">
    <source>
        <dbReference type="EMBL" id="MFD2095460.1"/>
    </source>
</evidence>
<comment type="caution">
    <text evidence="5">The sequence shown here is derived from an EMBL/GenBank/DDBJ whole genome shotgun (WGS) entry which is preliminary data.</text>
</comment>
<dbReference type="SUPFAM" id="SSF52096">
    <property type="entry name" value="ClpP/crotonase"/>
    <property type="match status" value="1"/>
</dbReference>
<organism evidence="5 6">
    <name type="scientific">Corallincola platygyrae</name>
    <dbReference type="NCBI Taxonomy" id="1193278"/>
    <lineage>
        <taxon>Bacteria</taxon>
        <taxon>Pseudomonadati</taxon>
        <taxon>Pseudomonadota</taxon>
        <taxon>Gammaproteobacteria</taxon>
        <taxon>Alteromonadales</taxon>
        <taxon>Psychromonadaceae</taxon>
        <taxon>Corallincola</taxon>
    </lineage>
</organism>
<evidence type="ECO:0000313" key="6">
    <source>
        <dbReference type="Proteomes" id="UP001597380"/>
    </source>
</evidence>
<proteinExistence type="predicted"/>
<comment type="catalytic activity">
    <reaction evidence="1">
        <text>3-hydroxy-2-methylpropanoyl-CoA + H2O = 3-hydroxy-2-methylpropanoate + CoA + H(+)</text>
        <dbReference type="Rhea" id="RHEA:20888"/>
        <dbReference type="ChEBI" id="CHEBI:11805"/>
        <dbReference type="ChEBI" id="CHEBI:15377"/>
        <dbReference type="ChEBI" id="CHEBI:15378"/>
        <dbReference type="ChEBI" id="CHEBI:57287"/>
        <dbReference type="ChEBI" id="CHEBI:57340"/>
        <dbReference type="EC" id="3.1.2.4"/>
    </reaction>
</comment>
<evidence type="ECO:0000256" key="1">
    <source>
        <dbReference type="ARBA" id="ARBA00001709"/>
    </source>
</evidence>
<dbReference type="InterPro" id="IPR045004">
    <property type="entry name" value="ECH_dom"/>
</dbReference>
<dbReference type="Gene3D" id="3.90.226.10">
    <property type="entry name" value="2-enoyl-CoA Hydratase, Chain A, domain 1"/>
    <property type="match status" value="1"/>
</dbReference>
<dbReference type="RefSeq" id="WP_345338629.1">
    <property type="nucleotide sequence ID" value="NZ_BAABLI010000006.1"/>
</dbReference>
<feature type="domain" description="Enoyl-CoA hydratase/isomerase" evidence="4">
    <location>
        <begin position="38"/>
        <end position="379"/>
    </location>
</feature>
<gene>
    <name evidence="5" type="ORF">ACFSJ3_05630</name>
</gene>
<dbReference type="PANTHER" id="PTHR43176">
    <property type="entry name" value="3-HYDROXYISOBUTYRYL-COA HYDROLASE-RELATED"/>
    <property type="match status" value="1"/>
</dbReference>
<dbReference type="NCBIfam" id="NF004127">
    <property type="entry name" value="PRK05617.1"/>
    <property type="match status" value="1"/>
</dbReference>
<dbReference type="EMBL" id="JBHUHT010000009">
    <property type="protein sequence ID" value="MFD2095460.1"/>
    <property type="molecule type" value="Genomic_DNA"/>
</dbReference>
<dbReference type="Pfam" id="PF16113">
    <property type="entry name" value="ECH_2"/>
    <property type="match status" value="1"/>
</dbReference>
<accession>A0ABW4XIS8</accession>
<dbReference type="PANTHER" id="PTHR43176:SF3">
    <property type="entry name" value="3-HYDROXYISOBUTYRYL-COA HYDROLASE, MITOCHONDRIAL"/>
    <property type="match status" value="1"/>
</dbReference>
<keyword evidence="6" id="KW-1185">Reference proteome</keyword>
<evidence type="ECO:0000259" key="4">
    <source>
        <dbReference type="Pfam" id="PF16113"/>
    </source>
</evidence>
<dbReference type="InterPro" id="IPR032259">
    <property type="entry name" value="HIBYL-CoA-H"/>
</dbReference>
<dbReference type="Proteomes" id="UP001597380">
    <property type="component" value="Unassembled WGS sequence"/>
</dbReference>
<protein>
    <recommendedName>
        <fullName evidence="2">3-hydroxyisobutyryl-CoA hydrolase</fullName>
        <ecNumber evidence="2">3.1.2.4</ecNumber>
    </recommendedName>
</protein>
<name>A0ABW4XIS8_9GAMM</name>
<dbReference type="InterPro" id="IPR029045">
    <property type="entry name" value="ClpP/crotonase-like_dom_sf"/>
</dbReference>
<dbReference type="EC" id="3.1.2.4" evidence="2"/>
<reference evidence="6" key="1">
    <citation type="journal article" date="2019" name="Int. J. Syst. Evol. Microbiol.">
        <title>The Global Catalogue of Microorganisms (GCM) 10K type strain sequencing project: providing services to taxonomists for standard genome sequencing and annotation.</title>
        <authorList>
            <consortium name="The Broad Institute Genomics Platform"/>
            <consortium name="The Broad Institute Genome Sequencing Center for Infectious Disease"/>
            <person name="Wu L."/>
            <person name="Ma J."/>
        </authorList>
    </citation>
    <scope>NUCLEOTIDE SEQUENCE [LARGE SCALE GENOMIC DNA]</scope>
    <source>
        <strain evidence="6">CGMCC 1.10992</strain>
    </source>
</reference>
<sequence>MSSPVEQAIDPLSEVNWQLLADDLKSALMPLANGKQLGVLRLHAPSKLNALSLTMVKGIGEQLTAWADDDSVVAVWLDGEGEKAFCAGGDIVDMYHAMKARPNQIQNEVRDFFTLEYTTDHQIHTYSKPIVVWGDGIVMGGGIGLLAGASHRLVTERSRLAMPEISIGLYPDVAGTWFLPKMPNKAGLFLGLTGAQINGSDAVYLGMADHRIGSENMHALMHCLSELPWQGDASDFGMLSASLDKLTLPSQAPDLSLPMGYLAHQQQVSQLCQGDSLADVVEDILKTPCDEDEVWLSRAKANLKAGSPVTAHIVWQVMQQPPHSLADAFRQELGLSCRCAESGEFAEGVRALLVDKDRDPKWLYPDINAVPPSVIEHYFDSPWAEQQHPLRDLA</sequence>
<evidence type="ECO:0000256" key="2">
    <source>
        <dbReference type="ARBA" id="ARBA00011915"/>
    </source>
</evidence>
<keyword evidence="3" id="KW-0378">Hydrolase</keyword>
<dbReference type="CDD" id="cd06558">
    <property type="entry name" value="crotonase-like"/>
    <property type="match status" value="1"/>
</dbReference>
<evidence type="ECO:0000256" key="3">
    <source>
        <dbReference type="ARBA" id="ARBA00022801"/>
    </source>
</evidence>